<dbReference type="Pfam" id="PF01571">
    <property type="entry name" value="GCV_T"/>
    <property type="match status" value="1"/>
</dbReference>
<accession>A0A931I1D9</accession>
<evidence type="ECO:0000256" key="2">
    <source>
        <dbReference type="SAM" id="MobiDB-lite"/>
    </source>
</evidence>
<protein>
    <submittedName>
        <fullName evidence="5">Folate-binding protein YgfZ</fullName>
    </submittedName>
</protein>
<dbReference type="RefSeq" id="WP_197311582.1">
    <property type="nucleotide sequence ID" value="NZ_JADZLT010000050.1"/>
</dbReference>
<feature type="region of interest" description="Disordered" evidence="2">
    <location>
        <begin position="283"/>
        <end position="305"/>
    </location>
</feature>
<dbReference type="InterPro" id="IPR027266">
    <property type="entry name" value="TrmE/GcvT-like"/>
</dbReference>
<dbReference type="InterPro" id="IPR017703">
    <property type="entry name" value="YgfZ/GCV_T_CS"/>
</dbReference>
<sequence length="305" mass="30682">MALLLAYPDDRALVAVTGPDAGGFLDNLVTVDIDDVVRGGAGFGALLTPQGKIIADFVVVAEADGFLLDLPAATRADMLKRLALYKLRAKVTIADVSTSRHVEIAFDADGTPVAGDGVADPRHAGLGRRRYPAGDAPAGDGAALAAFEALRIRLGVPEGGRDFVYGDAFPHETAMDQLAGVDFAKGCYVGQEVVSRMQHRGTARKRPVRISAAAGELPAPGAPITAGGRGLGTLGSAAGGDGVAILRLDRASAALGGGETILAGETPVTLALPGWAGYGWPEPTGAAEGAAELAGGAAPEAAGEA</sequence>
<feature type="domain" description="GCVT N-terminal" evidence="3">
    <location>
        <begin position="14"/>
        <end position="99"/>
    </location>
</feature>
<evidence type="ECO:0000256" key="1">
    <source>
        <dbReference type="ARBA" id="ARBA00022946"/>
    </source>
</evidence>
<dbReference type="PANTHER" id="PTHR22602">
    <property type="entry name" value="TRANSFERASE CAF17, MITOCHONDRIAL-RELATED"/>
    <property type="match status" value="1"/>
</dbReference>
<reference evidence="5" key="1">
    <citation type="submission" date="2020-12" db="EMBL/GenBank/DDBJ databases">
        <title>Methylobrevis albus sp. nov., isolated from fresh water lack sediment.</title>
        <authorList>
            <person name="Zou Q."/>
        </authorList>
    </citation>
    <scope>NUCLEOTIDE SEQUENCE</scope>
    <source>
        <strain evidence="5">L22</strain>
    </source>
</reference>
<dbReference type="InterPro" id="IPR057460">
    <property type="entry name" value="CAF17_C"/>
</dbReference>
<dbReference type="InterPro" id="IPR006222">
    <property type="entry name" value="GCVT_N"/>
</dbReference>
<gene>
    <name evidence="5" type="ORF">I5731_11840</name>
</gene>
<dbReference type="SUPFAM" id="SSF103025">
    <property type="entry name" value="Folate-binding domain"/>
    <property type="match status" value="1"/>
</dbReference>
<dbReference type="Pfam" id="PF25455">
    <property type="entry name" value="Beta-barrel_CAF17_C"/>
    <property type="match status" value="1"/>
</dbReference>
<keyword evidence="1" id="KW-0809">Transit peptide</keyword>
<evidence type="ECO:0000313" key="6">
    <source>
        <dbReference type="Proteomes" id="UP000631694"/>
    </source>
</evidence>
<name>A0A931I1D9_9HYPH</name>
<dbReference type="InterPro" id="IPR045179">
    <property type="entry name" value="YgfZ/GcvT"/>
</dbReference>
<dbReference type="NCBIfam" id="TIGR03317">
    <property type="entry name" value="ygfZ_signature"/>
    <property type="match status" value="1"/>
</dbReference>
<dbReference type="EMBL" id="JADZLT010000050">
    <property type="protein sequence ID" value="MBH0238517.1"/>
    <property type="molecule type" value="Genomic_DNA"/>
</dbReference>
<organism evidence="5 6">
    <name type="scientific">Methylobrevis albus</name>
    <dbReference type="NCBI Taxonomy" id="2793297"/>
    <lineage>
        <taxon>Bacteria</taxon>
        <taxon>Pseudomonadati</taxon>
        <taxon>Pseudomonadota</taxon>
        <taxon>Alphaproteobacteria</taxon>
        <taxon>Hyphomicrobiales</taxon>
        <taxon>Pleomorphomonadaceae</taxon>
        <taxon>Methylobrevis</taxon>
    </lineage>
</organism>
<dbReference type="Proteomes" id="UP000631694">
    <property type="component" value="Unassembled WGS sequence"/>
</dbReference>
<comment type="caution">
    <text evidence="5">The sequence shown here is derived from an EMBL/GenBank/DDBJ whole genome shotgun (WGS) entry which is preliminary data.</text>
</comment>
<dbReference type="GO" id="GO:0016226">
    <property type="term" value="P:iron-sulfur cluster assembly"/>
    <property type="evidence" value="ECO:0007669"/>
    <property type="project" value="TreeGrafter"/>
</dbReference>
<proteinExistence type="predicted"/>
<keyword evidence="6" id="KW-1185">Reference proteome</keyword>
<dbReference type="AlphaFoldDB" id="A0A931I1D9"/>
<dbReference type="PANTHER" id="PTHR22602:SF0">
    <property type="entry name" value="TRANSFERASE CAF17, MITOCHONDRIAL-RELATED"/>
    <property type="match status" value="1"/>
</dbReference>
<evidence type="ECO:0000259" key="4">
    <source>
        <dbReference type="Pfam" id="PF25455"/>
    </source>
</evidence>
<feature type="domain" description="CAF17 C-terminal" evidence="4">
    <location>
        <begin position="204"/>
        <end position="277"/>
    </location>
</feature>
<dbReference type="Gene3D" id="3.30.1360.120">
    <property type="entry name" value="Probable tRNA modification gtpase trme, domain 1"/>
    <property type="match status" value="2"/>
</dbReference>
<evidence type="ECO:0000259" key="3">
    <source>
        <dbReference type="Pfam" id="PF01571"/>
    </source>
</evidence>
<evidence type="ECO:0000313" key="5">
    <source>
        <dbReference type="EMBL" id="MBH0238517.1"/>
    </source>
</evidence>